<protein>
    <recommendedName>
        <fullName evidence="3">Glycosyl transferase family 2</fullName>
    </recommendedName>
</protein>
<dbReference type="RefSeq" id="WP_092061826.1">
    <property type="nucleotide sequence ID" value="NZ_FOJU01000002.1"/>
</dbReference>
<dbReference type="STRING" id="871651.SAMN05421688_1239"/>
<dbReference type="EMBL" id="FOJU01000002">
    <property type="protein sequence ID" value="SFA86043.1"/>
    <property type="molecule type" value="Genomic_DNA"/>
</dbReference>
<evidence type="ECO:0008006" key="3">
    <source>
        <dbReference type="Google" id="ProtNLM"/>
    </source>
</evidence>
<proteinExistence type="predicted"/>
<accession>A0A1I0WDI3</accession>
<sequence>MILSGSYNFFNGEEHLVASLRSVRGSFEHISLVWQGVSNSGVAISPSALEALSTARNLGLVDDFIEYMPDLSLPRRVNELAKRKLGLSAARRVRATHFMTLDADEFYREGEMLAARKFVLENRITSSSVGSFMHVARPQYRTQDLTNCAFITKITPFTRLGSKKRYPVAHVDSTRKIAVWPRRHHHFPVQEVAMFHMNLVRYDLENKLGNSSTTQTDFLDKVRSAVAAWKPGELLEFPGKGMLAFETVENEFETWDPGIQALSR</sequence>
<keyword evidence="2" id="KW-1185">Reference proteome</keyword>
<evidence type="ECO:0000313" key="2">
    <source>
        <dbReference type="Proteomes" id="UP000198796"/>
    </source>
</evidence>
<evidence type="ECO:0000313" key="1">
    <source>
        <dbReference type="EMBL" id="SFA86043.1"/>
    </source>
</evidence>
<dbReference type="Proteomes" id="UP000198796">
    <property type="component" value="Unassembled WGS sequence"/>
</dbReference>
<reference evidence="1 2" key="1">
    <citation type="submission" date="2016-10" db="EMBL/GenBank/DDBJ databases">
        <authorList>
            <person name="de Groot N.N."/>
        </authorList>
    </citation>
    <scope>NUCLEOTIDE SEQUENCE [LARGE SCALE GENOMIC DNA]</scope>
    <source>
        <strain evidence="1 2">DSM 29316</strain>
    </source>
</reference>
<gene>
    <name evidence="1" type="ORF">SAMN05421688_1239</name>
</gene>
<name>A0A1I0WDI3_9RHOB</name>
<organism evidence="1 2">
    <name type="scientific">Poseidonocella pacifica</name>
    <dbReference type="NCBI Taxonomy" id="871651"/>
    <lineage>
        <taxon>Bacteria</taxon>
        <taxon>Pseudomonadati</taxon>
        <taxon>Pseudomonadota</taxon>
        <taxon>Alphaproteobacteria</taxon>
        <taxon>Rhodobacterales</taxon>
        <taxon>Roseobacteraceae</taxon>
        <taxon>Poseidonocella</taxon>
    </lineage>
</organism>
<dbReference type="AlphaFoldDB" id="A0A1I0WDI3"/>
<dbReference type="OrthoDB" id="7851251at2"/>